<reference evidence="3" key="1">
    <citation type="submission" date="2021-05" db="EMBL/GenBank/DDBJ databases">
        <title>The genome of the haptophyte Pavlova lutheri (Diacronema luteri, Pavlovales) - a model for lipid biosynthesis in eukaryotic algae.</title>
        <authorList>
            <person name="Hulatt C.J."/>
            <person name="Posewitz M.C."/>
        </authorList>
    </citation>
    <scope>NUCLEOTIDE SEQUENCE</scope>
    <source>
        <strain evidence="3">NIVA-4/92</strain>
    </source>
</reference>
<evidence type="ECO:0000313" key="4">
    <source>
        <dbReference type="Proteomes" id="UP000751190"/>
    </source>
</evidence>
<accession>A0A8J6C3M1</accession>
<gene>
    <name evidence="3" type="ORF">KFE25_004187</name>
</gene>
<feature type="domain" description="Chalcone isomerase" evidence="2">
    <location>
        <begin position="50"/>
        <end position="200"/>
    </location>
</feature>
<feature type="region of interest" description="Disordered" evidence="1">
    <location>
        <begin position="211"/>
        <end position="235"/>
    </location>
</feature>
<sequence length="235" mass="25634">MTLLNRAAPLALVAVAVGLALAGLRRVALDPHQEHTLEHLLVGRDVFAHARRLHGARLVAKGSTHFHLFVIPVCSAVLYLEPHVANAAVMSNVPKALEIAYARHVKAADFRLSTATLIERNGLMTPRVAALVAQFNALYRDVRPGDRYTLEYHPRHAVSIRLNGAALGHVGARDAQFATALFSVWFGRAAFHATFRDDLLRPVEPVAPMPGRILESTSGPRHSAPRTPRAADYHG</sequence>
<dbReference type="InterPro" id="IPR016087">
    <property type="entry name" value="Chalcone_isomerase"/>
</dbReference>
<keyword evidence="4" id="KW-1185">Reference proteome</keyword>
<dbReference type="OMA" id="WAISRNG"/>
<name>A0A8J6C3M1_DIALT</name>
<proteinExistence type="predicted"/>
<dbReference type="Proteomes" id="UP000751190">
    <property type="component" value="Unassembled WGS sequence"/>
</dbReference>
<organism evidence="3 4">
    <name type="scientific">Diacronema lutheri</name>
    <name type="common">Unicellular marine alga</name>
    <name type="synonym">Monochrysis lutheri</name>
    <dbReference type="NCBI Taxonomy" id="2081491"/>
    <lineage>
        <taxon>Eukaryota</taxon>
        <taxon>Haptista</taxon>
        <taxon>Haptophyta</taxon>
        <taxon>Pavlovophyceae</taxon>
        <taxon>Pavlovales</taxon>
        <taxon>Pavlovaceae</taxon>
        <taxon>Diacronema</taxon>
    </lineage>
</organism>
<dbReference type="OrthoDB" id="434614at2759"/>
<dbReference type="Pfam" id="PF16036">
    <property type="entry name" value="Chalcone_3"/>
    <property type="match status" value="1"/>
</dbReference>
<evidence type="ECO:0000313" key="3">
    <source>
        <dbReference type="EMBL" id="KAG8457551.1"/>
    </source>
</evidence>
<evidence type="ECO:0000259" key="2">
    <source>
        <dbReference type="Pfam" id="PF16036"/>
    </source>
</evidence>
<evidence type="ECO:0000256" key="1">
    <source>
        <dbReference type="SAM" id="MobiDB-lite"/>
    </source>
</evidence>
<comment type="caution">
    <text evidence="3">The sequence shown here is derived from an EMBL/GenBank/DDBJ whole genome shotgun (WGS) entry which is preliminary data.</text>
</comment>
<dbReference type="AlphaFoldDB" id="A0A8J6C3M1"/>
<dbReference type="EMBL" id="JAGTXO010000068">
    <property type="protein sequence ID" value="KAG8457551.1"/>
    <property type="molecule type" value="Genomic_DNA"/>
</dbReference>
<protein>
    <recommendedName>
        <fullName evidence="2">Chalcone isomerase domain-containing protein</fullName>
    </recommendedName>
</protein>